<keyword evidence="3" id="KW-1185">Reference proteome</keyword>
<proteinExistence type="predicted"/>
<name>A0A1R4J0W7_9ACTN</name>
<dbReference type="Proteomes" id="UP000188342">
    <property type="component" value="Unassembled WGS sequence"/>
</dbReference>
<dbReference type="STRING" id="1255658.FM114_04875"/>
<reference evidence="2 3" key="1">
    <citation type="submission" date="2017-02" db="EMBL/GenBank/DDBJ databases">
        <authorList>
            <person name="Peterson S.W."/>
        </authorList>
    </citation>
    <scope>NUCLEOTIDE SEQUENCE [LARGE SCALE GENOMIC DNA]</scope>
    <source>
        <strain evidence="2 3">LSP_Lj1</strain>
    </source>
</reference>
<protein>
    <submittedName>
        <fullName evidence="2">Uncharacterized protein</fullName>
    </submittedName>
</protein>
<dbReference type="EMBL" id="FUKQ01000018">
    <property type="protein sequence ID" value="SJN25722.1"/>
    <property type="molecule type" value="Genomic_DNA"/>
</dbReference>
<dbReference type="RefSeq" id="WP_094764057.1">
    <property type="nucleotide sequence ID" value="NZ_FUKQ01000018.1"/>
</dbReference>
<dbReference type="AlphaFoldDB" id="A0A1R4J0W7"/>
<accession>A0A1R4J0W7</accession>
<evidence type="ECO:0000256" key="1">
    <source>
        <dbReference type="SAM" id="Phobius"/>
    </source>
</evidence>
<evidence type="ECO:0000313" key="2">
    <source>
        <dbReference type="EMBL" id="SJN25722.1"/>
    </source>
</evidence>
<feature type="transmembrane region" description="Helical" evidence="1">
    <location>
        <begin position="6"/>
        <end position="31"/>
    </location>
</feature>
<evidence type="ECO:0000313" key="3">
    <source>
        <dbReference type="Proteomes" id="UP000188342"/>
    </source>
</evidence>
<keyword evidence="1" id="KW-0472">Membrane</keyword>
<sequence>MSALIGIVVLALFCLALFVAIPFLLAPLVLIGMYLHRRRELAPETRAQQIPARAATVASSREEEREAARGIAQAA</sequence>
<organism evidence="2 3">
    <name type="scientific">Luteococcus japonicus LSP_Lj1</name>
    <dbReference type="NCBI Taxonomy" id="1255658"/>
    <lineage>
        <taxon>Bacteria</taxon>
        <taxon>Bacillati</taxon>
        <taxon>Actinomycetota</taxon>
        <taxon>Actinomycetes</taxon>
        <taxon>Propionibacteriales</taxon>
        <taxon>Propionibacteriaceae</taxon>
        <taxon>Luteococcus</taxon>
    </lineage>
</organism>
<keyword evidence="1" id="KW-1133">Transmembrane helix</keyword>
<keyword evidence="1" id="KW-0812">Transmembrane</keyword>
<gene>
    <name evidence="2" type="ORF">FM114_04875</name>
</gene>